<feature type="binding site" evidence="9">
    <location>
        <position position="98"/>
    </location>
    <ligand>
        <name>shikimate</name>
        <dbReference type="ChEBI" id="CHEBI:36208"/>
    </ligand>
</feature>
<dbReference type="GO" id="GO:0009423">
    <property type="term" value="P:chorismate biosynthetic process"/>
    <property type="evidence" value="ECO:0007669"/>
    <property type="project" value="UniProtKB-UniRule"/>
</dbReference>
<evidence type="ECO:0000256" key="6">
    <source>
        <dbReference type="ARBA" id="ARBA00051639"/>
    </source>
</evidence>
<dbReference type="Gene3D" id="3.40.50.10860">
    <property type="entry name" value="Leucine Dehydrogenase, chain A, domain 1"/>
    <property type="match status" value="1"/>
</dbReference>
<dbReference type="Pfam" id="PF08501">
    <property type="entry name" value="Shikimate_dh_N"/>
    <property type="match status" value="1"/>
</dbReference>
<dbReference type="Pfam" id="PF18317">
    <property type="entry name" value="SDH_C"/>
    <property type="match status" value="1"/>
</dbReference>
<keyword evidence="2 9" id="KW-0028">Amino-acid biosynthesis</keyword>
<dbReference type="InterPro" id="IPR041121">
    <property type="entry name" value="SDH_C"/>
</dbReference>
<dbReference type="InterPro" id="IPR036291">
    <property type="entry name" value="NAD(P)-bd_dom_sf"/>
</dbReference>
<comment type="catalytic activity">
    <reaction evidence="7">
        <text>shikimate + NAD(+) = 3-dehydroshikimate + NADH + H(+)</text>
        <dbReference type="Rhea" id="RHEA:17741"/>
        <dbReference type="ChEBI" id="CHEBI:15378"/>
        <dbReference type="ChEBI" id="CHEBI:16630"/>
        <dbReference type="ChEBI" id="CHEBI:36208"/>
        <dbReference type="ChEBI" id="CHEBI:57540"/>
        <dbReference type="ChEBI" id="CHEBI:57945"/>
    </reaction>
</comment>
<feature type="binding site" evidence="9">
    <location>
        <position position="242"/>
    </location>
    <ligand>
        <name>shikimate</name>
        <dbReference type="ChEBI" id="CHEBI:36208"/>
    </ligand>
</feature>
<dbReference type="GO" id="GO:0004764">
    <property type="term" value="F:shikimate 3-dehydrogenase (NADP+) activity"/>
    <property type="evidence" value="ECO:0007669"/>
    <property type="project" value="UniProtKB-UniRule"/>
</dbReference>
<dbReference type="GO" id="GO:0009073">
    <property type="term" value="P:aromatic amino acid family biosynthetic process"/>
    <property type="evidence" value="ECO:0007669"/>
    <property type="project" value="UniProtKB-KW"/>
</dbReference>
<comment type="function">
    <text evidence="9">Involved in the biosynthesis of the chorismate, which leads to the biosynthesis of aromatic amino acids. Catalyzes the reversible NADPH linked reduction of 3-dehydroshikimate (DHSA) to yield shikimate (SA).</text>
</comment>
<dbReference type="HAMAP" id="MF_00222">
    <property type="entry name" value="Shikimate_DH_AroE"/>
    <property type="match status" value="1"/>
</dbReference>
<evidence type="ECO:0000256" key="9">
    <source>
        <dbReference type="HAMAP-Rule" id="MF_00222"/>
    </source>
</evidence>
<feature type="binding site" evidence="9">
    <location>
        <begin position="26"/>
        <end position="28"/>
    </location>
    <ligand>
        <name>shikimate</name>
        <dbReference type="ChEBI" id="CHEBI:36208"/>
    </ligand>
</feature>
<dbReference type="AlphaFoldDB" id="A0A2Z5TWM6"/>
<dbReference type="InterPro" id="IPR022893">
    <property type="entry name" value="Shikimate_DH_fam"/>
</dbReference>
<feature type="active site" description="Proton acceptor" evidence="9">
    <location>
        <position position="77"/>
    </location>
</feature>
<evidence type="ECO:0000256" key="4">
    <source>
        <dbReference type="ARBA" id="ARBA00023002"/>
    </source>
</evidence>
<keyword evidence="3 9" id="KW-0521">NADP</keyword>
<dbReference type="SUPFAM" id="SSF53223">
    <property type="entry name" value="Aminoacid dehydrogenase-like, N-terminal domain"/>
    <property type="match status" value="1"/>
</dbReference>
<evidence type="ECO:0000256" key="5">
    <source>
        <dbReference type="ARBA" id="ARBA00023141"/>
    </source>
</evidence>
<dbReference type="NCBIfam" id="TIGR00507">
    <property type="entry name" value="aroE"/>
    <property type="match status" value="1"/>
</dbReference>
<dbReference type="InterPro" id="IPR011342">
    <property type="entry name" value="Shikimate_DH"/>
</dbReference>
<name>A0A2Z5TWM6_9STRE</name>
<dbReference type="EMBL" id="AP018400">
    <property type="protein sequence ID" value="BBA92822.1"/>
    <property type="molecule type" value="Genomic_DNA"/>
</dbReference>
<dbReference type="FunFam" id="3.40.50.720:FF:000086">
    <property type="entry name" value="Quinate/shikimate dehydrogenase"/>
    <property type="match status" value="1"/>
</dbReference>
<feature type="domain" description="SDH C-terminal" evidence="11">
    <location>
        <begin position="264"/>
        <end position="293"/>
    </location>
</feature>
<comment type="similarity">
    <text evidence="9">Belongs to the shikimate dehydrogenase family.</text>
</comment>
<feature type="binding site" evidence="9">
    <location>
        <position position="271"/>
    </location>
    <ligand>
        <name>shikimate</name>
        <dbReference type="ChEBI" id="CHEBI:36208"/>
    </ligand>
</feature>
<comment type="catalytic activity">
    <reaction evidence="6">
        <text>L-quinate + NAD(+) = 3-dehydroquinate + NADH + H(+)</text>
        <dbReference type="Rhea" id="RHEA:22364"/>
        <dbReference type="ChEBI" id="CHEBI:15378"/>
        <dbReference type="ChEBI" id="CHEBI:29751"/>
        <dbReference type="ChEBI" id="CHEBI:32364"/>
        <dbReference type="ChEBI" id="CHEBI:57540"/>
        <dbReference type="ChEBI" id="CHEBI:57945"/>
        <dbReference type="EC" id="1.1.1.24"/>
    </reaction>
</comment>
<comment type="subunit">
    <text evidence="9">Homodimer.</text>
</comment>
<comment type="pathway">
    <text evidence="8">Aromatic compound metabolism; 3,4-dihydroxybenzoate biosynthesis; 3-dehydroquinate from D-quinate (NAD(+) route).</text>
</comment>
<dbReference type="GO" id="GO:0052734">
    <property type="term" value="F:shikimate 3-dehydrogenase (NAD+) activity"/>
    <property type="evidence" value="ECO:0007669"/>
    <property type="project" value="RHEA"/>
</dbReference>
<gene>
    <name evidence="9" type="primary">aroE</name>
    <name evidence="12" type="ORF">SR187_6085</name>
</gene>
<keyword evidence="5 9" id="KW-0057">Aromatic amino acid biosynthesis</keyword>
<evidence type="ECO:0000256" key="2">
    <source>
        <dbReference type="ARBA" id="ARBA00022605"/>
    </source>
</evidence>
<evidence type="ECO:0000313" key="12">
    <source>
        <dbReference type="EMBL" id="BBA92822.1"/>
    </source>
</evidence>
<dbReference type="PANTHER" id="PTHR21089:SF1">
    <property type="entry name" value="BIFUNCTIONAL 3-DEHYDROQUINATE DEHYDRATASE_SHIKIMATE DEHYDROGENASE, CHLOROPLASTIC"/>
    <property type="match status" value="1"/>
</dbReference>
<dbReference type="KEGG" id="srq:SR187_6085"/>
<dbReference type="UniPathway" id="UPA00053">
    <property type="reaction ID" value="UER00087"/>
</dbReference>
<dbReference type="Proteomes" id="UP000269331">
    <property type="component" value="Chromosome"/>
</dbReference>
<evidence type="ECO:0000313" key="13">
    <source>
        <dbReference type="Proteomes" id="UP000269331"/>
    </source>
</evidence>
<dbReference type="SUPFAM" id="SSF51735">
    <property type="entry name" value="NAD(P)-binding Rossmann-fold domains"/>
    <property type="match status" value="1"/>
</dbReference>
<dbReference type="GO" id="GO:0030266">
    <property type="term" value="F:quinate 3-dehydrogenase (NAD+) activity"/>
    <property type="evidence" value="ECO:0007669"/>
    <property type="project" value="UniProtKB-EC"/>
</dbReference>
<dbReference type="GO" id="GO:0008652">
    <property type="term" value="P:amino acid biosynthetic process"/>
    <property type="evidence" value="ECO:0007669"/>
    <property type="project" value="UniProtKB-KW"/>
</dbReference>
<accession>A0A2Z5TWM6</accession>
<organism evidence="12 13">
    <name type="scientific">Streptococcus ruminantium</name>
    <dbReference type="NCBI Taxonomy" id="1917441"/>
    <lineage>
        <taxon>Bacteria</taxon>
        <taxon>Bacillati</taxon>
        <taxon>Bacillota</taxon>
        <taxon>Bacilli</taxon>
        <taxon>Lactobacillales</taxon>
        <taxon>Streptococcaceae</taxon>
        <taxon>Streptococcus</taxon>
    </lineage>
</organism>
<dbReference type="EC" id="1.1.1.25" evidence="9"/>
<comment type="caution">
    <text evidence="9">Lacks conserved residue(s) required for the propagation of feature annotation.</text>
</comment>
<feature type="binding site" evidence="9">
    <location>
        <position position="264"/>
    </location>
    <ligand>
        <name>NADP(+)</name>
        <dbReference type="ChEBI" id="CHEBI:58349"/>
    </ligand>
</feature>
<dbReference type="Gene3D" id="3.40.50.720">
    <property type="entry name" value="NAD(P)-binding Rossmann-like Domain"/>
    <property type="match status" value="1"/>
</dbReference>
<sequence>MGGEMAKRISGYTKTVCILASPVEHSLSPSMHNAAYEKLGLDYVYLAYEVGVEQLGDAVKGMRALGIRGANISMPNKQAVMGYLDEISPSAQLIGAVNTVVNQDGQGYLVGHNTDGIGAMESLREEGVAITDQIITLAGIGGAGRAIAVQAALDGAKEIRIFNNEGKNFEAAKDLVDKLNQVTNCAVSLTDLQNQVHFHQSIQESTIFINATGVGMKPLASESLIETDGIIHPKLIVYDIIYTPRETKLLAFAKEQGARKTINGLGMILHQGAAAFRLITGKEMPVDYIRKLVFQDK</sequence>
<comment type="catalytic activity">
    <reaction evidence="9">
        <text>shikimate + NADP(+) = 3-dehydroshikimate + NADPH + H(+)</text>
        <dbReference type="Rhea" id="RHEA:17737"/>
        <dbReference type="ChEBI" id="CHEBI:15378"/>
        <dbReference type="ChEBI" id="CHEBI:16630"/>
        <dbReference type="ChEBI" id="CHEBI:36208"/>
        <dbReference type="ChEBI" id="CHEBI:57783"/>
        <dbReference type="ChEBI" id="CHEBI:58349"/>
        <dbReference type="EC" id="1.1.1.25"/>
    </reaction>
</comment>
<evidence type="ECO:0000256" key="3">
    <source>
        <dbReference type="ARBA" id="ARBA00022857"/>
    </source>
</evidence>
<dbReference type="GO" id="GO:0019632">
    <property type="term" value="P:shikimate metabolic process"/>
    <property type="evidence" value="ECO:0007669"/>
    <property type="project" value="InterPro"/>
</dbReference>
<protein>
    <recommendedName>
        <fullName evidence="9">Shikimate dehydrogenase (NADP(+))</fullName>
        <shortName evidence="9">SDH</shortName>
        <ecNumber evidence="9">1.1.1.25</ecNumber>
    </recommendedName>
</protein>
<proteinExistence type="inferred from homology"/>
<dbReference type="CDD" id="cd01065">
    <property type="entry name" value="NAD_bind_Shikimate_DH"/>
    <property type="match status" value="1"/>
</dbReference>
<reference evidence="12 13" key="1">
    <citation type="journal article" date="2018" name="Genome Biol. Evol.">
        <title>Complete Genome Sequence of Streptococcus ruminantium sp. nov. GUT-187T (=DSM 104980T =JCM 31869T), the Type Strain of S. ruminantium, and Comparison with Genome Sequences of Streptococcus suis Strains.</title>
        <authorList>
            <person name="Tohya M."/>
            <person name="Sekizaki T."/>
            <person name="Miyoshi-Akiyama T."/>
        </authorList>
    </citation>
    <scope>NUCLEOTIDE SEQUENCE [LARGE SCALE GENOMIC DNA]</scope>
    <source>
        <strain evidence="12 13">GUT187T</strain>
    </source>
</reference>
<evidence type="ECO:0000256" key="7">
    <source>
        <dbReference type="ARBA" id="ARBA00052329"/>
    </source>
</evidence>
<feature type="binding site" evidence="9">
    <location>
        <position position="240"/>
    </location>
    <ligand>
        <name>NADP(+)</name>
        <dbReference type="ChEBI" id="CHEBI:58349"/>
    </ligand>
</feature>
<comment type="pathway">
    <text evidence="1 9">Metabolic intermediate biosynthesis; chorismate biosynthesis; chorismate from D-erythrose 4-phosphate and phosphoenolpyruvate: step 4/7.</text>
</comment>
<dbReference type="InterPro" id="IPR013708">
    <property type="entry name" value="Shikimate_DH-bd_N"/>
</dbReference>
<evidence type="ECO:0000256" key="1">
    <source>
        <dbReference type="ARBA" id="ARBA00004871"/>
    </source>
</evidence>
<dbReference type="InterPro" id="IPR046346">
    <property type="entry name" value="Aminoacid_DH-like_N_sf"/>
</dbReference>
<evidence type="ECO:0000259" key="10">
    <source>
        <dbReference type="Pfam" id="PF08501"/>
    </source>
</evidence>
<dbReference type="FunFam" id="3.40.50.10860:FF:000004">
    <property type="entry name" value="Quinate/shikimate dehydrogenase"/>
    <property type="match status" value="1"/>
</dbReference>
<feature type="binding site" evidence="9">
    <location>
        <position position="115"/>
    </location>
    <ligand>
        <name>shikimate</name>
        <dbReference type="ChEBI" id="CHEBI:36208"/>
    </ligand>
</feature>
<keyword evidence="4 9" id="KW-0560">Oxidoreductase</keyword>
<dbReference type="PANTHER" id="PTHR21089">
    <property type="entry name" value="SHIKIMATE DEHYDROGENASE"/>
    <property type="match status" value="1"/>
</dbReference>
<dbReference type="GO" id="GO:0050661">
    <property type="term" value="F:NADP binding"/>
    <property type="evidence" value="ECO:0007669"/>
    <property type="project" value="InterPro"/>
</dbReference>
<evidence type="ECO:0000256" key="8">
    <source>
        <dbReference type="ARBA" id="ARBA00060613"/>
    </source>
</evidence>
<feature type="domain" description="Shikimate dehydrogenase substrate binding N-terminal" evidence="10">
    <location>
        <begin position="18"/>
        <end position="100"/>
    </location>
</feature>
<feature type="binding site" evidence="9">
    <location>
        <position position="73"/>
    </location>
    <ligand>
        <name>shikimate</name>
        <dbReference type="ChEBI" id="CHEBI:36208"/>
    </ligand>
</feature>
<evidence type="ECO:0000259" key="11">
    <source>
        <dbReference type="Pfam" id="PF18317"/>
    </source>
</evidence>